<accession>A0AAV1IL27</accession>
<comment type="caution">
    <text evidence="2">The sequence shown here is derived from an EMBL/GenBank/DDBJ whole genome shotgun (WGS) entry which is preliminary data.</text>
</comment>
<evidence type="ECO:0000256" key="1">
    <source>
        <dbReference type="SAM" id="MobiDB-lite"/>
    </source>
</evidence>
<keyword evidence="3" id="KW-1185">Reference proteome</keyword>
<dbReference type="Proteomes" id="UP001314263">
    <property type="component" value="Unassembled WGS sequence"/>
</dbReference>
<proteinExistence type="predicted"/>
<feature type="region of interest" description="Disordered" evidence="1">
    <location>
        <begin position="39"/>
        <end position="69"/>
    </location>
</feature>
<organism evidence="2 3">
    <name type="scientific">Coccomyxa viridis</name>
    <dbReference type="NCBI Taxonomy" id="1274662"/>
    <lineage>
        <taxon>Eukaryota</taxon>
        <taxon>Viridiplantae</taxon>
        <taxon>Chlorophyta</taxon>
        <taxon>core chlorophytes</taxon>
        <taxon>Trebouxiophyceae</taxon>
        <taxon>Trebouxiophyceae incertae sedis</taxon>
        <taxon>Coccomyxaceae</taxon>
        <taxon>Coccomyxa</taxon>
    </lineage>
</organism>
<dbReference type="Pfam" id="PF02622">
    <property type="entry name" value="DUF179"/>
    <property type="match status" value="1"/>
</dbReference>
<dbReference type="PANTHER" id="PTHR31984:SF17">
    <property type="entry name" value="TRANSCRIPTIONAL REGULATOR"/>
    <property type="match status" value="1"/>
</dbReference>
<reference evidence="2 3" key="1">
    <citation type="submission" date="2023-10" db="EMBL/GenBank/DDBJ databases">
        <authorList>
            <person name="Maclean D."/>
            <person name="Macfadyen A."/>
        </authorList>
    </citation>
    <scope>NUCLEOTIDE SEQUENCE [LARGE SCALE GENOMIC DNA]</scope>
</reference>
<feature type="region of interest" description="Disordered" evidence="1">
    <location>
        <begin position="92"/>
        <end position="112"/>
    </location>
</feature>
<evidence type="ECO:0000313" key="2">
    <source>
        <dbReference type="EMBL" id="CAK0786628.1"/>
    </source>
</evidence>
<evidence type="ECO:0000313" key="3">
    <source>
        <dbReference type="Proteomes" id="UP001314263"/>
    </source>
</evidence>
<dbReference type="EMBL" id="CAUYUE010000015">
    <property type="protein sequence ID" value="CAK0786628.1"/>
    <property type="molecule type" value="Genomic_DNA"/>
</dbReference>
<protein>
    <submittedName>
        <fullName evidence="2">Uncharacterized protein</fullName>
    </submittedName>
</protein>
<name>A0AAV1IL27_9CHLO</name>
<dbReference type="SUPFAM" id="SSF143456">
    <property type="entry name" value="VC0467-like"/>
    <property type="match status" value="1"/>
</dbReference>
<feature type="region of interest" description="Disordered" evidence="1">
    <location>
        <begin position="315"/>
        <end position="343"/>
    </location>
</feature>
<dbReference type="PANTHER" id="PTHR31984">
    <property type="entry name" value="TRANSPORTER, PUTATIVE (DUF179)-RELATED"/>
    <property type="match status" value="1"/>
</dbReference>
<sequence>MQASLLQPPALHHALAFRVCPKKPFKPTTGRSQERVFRIRAEHNSDSSDGSKQPDREREGIPDSLPAAQADTDWREFRARLIASQNASTAAASIAPEAAEEAGEEHDAGDSRTRLWAHPIKMPEKGCLLISHPLMFTTQQMYFSQAVIFIFEHSEQGSAGLILNRPTQYTIGSMPGLETLCPDFADNVLFLGGDVSANSMHMLHTQRSLPESVEIIRGLCMGGFDPAKAAVGQGRASAQDFKWFTRYSGWGPGQLQRECASGVWFTAAASSAFVLQQGAEDRGASGREMWHQILELMGGEHAAISEAAKGMHNIEVTGPLSPAEAEDSPPEKQESPSEQKESE</sequence>
<dbReference type="AlphaFoldDB" id="A0AAV1IL27"/>
<dbReference type="Gene3D" id="3.40.1740.10">
    <property type="entry name" value="VC0467-like"/>
    <property type="match status" value="1"/>
</dbReference>
<dbReference type="InterPro" id="IPR003774">
    <property type="entry name" value="AlgH-like"/>
</dbReference>
<gene>
    <name evidence="2" type="ORF">CVIRNUC_009842</name>
</gene>
<feature type="compositionally biased region" description="Basic and acidic residues" evidence="1">
    <location>
        <begin position="329"/>
        <end position="343"/>
    </location>
</feature>
<feature type="compositionally biased region" description="Basic and acidic residues" evidence="1">
    <location>
        <begin position="52"/>
        <end position="61"/>
    </location>
</feature>